<feature type="compositionally biased region" description="Low complexity" evidence="1">
    <location>
        <begin position="599"/>
        <end position="636"/>
    </location>
</feature>
<comment type="caution">
    <text evidence="4">The sequence shown here is derived from an EMBL/GenBank/DDBJ whole genome shotgun (WGS) entry which is preliminary data.</text>
</comment>
<feature type="compositionally biased region" description="Basic residues" evidence="1">
    <location>
        <begin position="184"/>
        <end position="210"/>
    </location>
</feature>
<feature type="compositionally biased region" description="Basic and acidic residues" evidence="1">
    <location>
        <begin position="394"/>
        <end position="403"/>
    </location>
</feature>
<evidence type="ECO:0000313" key="5">
    <source>
        <dbReference type="Proteomes" id="UP000824540"/>
    </source>
</evidence>
<dbReference type="InterPro" id="IPR052109">
    <property type="entry name" value="SRRM_Domain-Containing"/>
</dbReference>
<feature type="compositionally biased region" description="Basic residues" evidence="1">
    <location>
        <begin position="161"/>
        <end position="174"/>
    </location>
</feature>
<feature type="domain" description="Serine/arginine repetitive matrix protein C-terminal" evidence="3">
    <location>
        <begin position="547"/>
        <end position="604"/>
    </location>
</feature>
<feature type="compositionally biased region" description="Basic residues" evidence="1">
    <location>
        <begin position="405"/>
        <end position="435"/>
    </location>
</feature>
<feature type="compositionally biased region" description="Polar residues" evidence="1">
    <location>
        <begin position="383"/>
        <end position="393"/>
    </location>
</feature>
<dbReference type="Pfam" id="PF08312">
    <property type="entry name" value="cwf21"/>
    <property type="match status" value="1"/>
</dbReference>
<reference evidence="4" key="1">
    <citation type="thesis" date="2021" institute="BYU ScholarsArchive" country="Provo, UT, USA">
        <title>Applications of and Algorithms for Genome Assembly and Genomic Analyses with an Emphasis on Marine Teleosts.</title>
        <authorList>
            <person name="Pickett B.D."/>
        </authorList>
    </citation>
    <scope>NUCLEOTIDE SEQUENCE</scope>
    <source>
        <strain evidence="4">HI-2016</strain>
    </source>
</reference>
<feature type="compositionally biased region" description="Polar residues" evidence="1">
    <location>
        <begin position="260"/>
        <end position="279"/>
    </location>
</feature>
<feature type="region of interest" description="Disordered" evidence="1">
    <location>
        <begin position="1"/>
        <end position="29"/>
    </location>
</feature>
<dbReference type="PANTHER" id="PTHR34755">
    <property type="entry name" value="SERINE/ARGININE REPETITIVE MATRIX PROTEIN 3-RELATED"/>
    <property type="match status" value="1"/>
</dbReference>
<evidence type="ECO:0000256" key="1">
    <source>
        <dbReference type="SAM" id="MobiDB-lite"/>
    </source>
</evidence>
<feature type="compositionally biased region" description="Low complexity" evidence="1">
    <location>
        <begin position="658"/>
        <end position="673"/>
    </location>
</feature>
<dbReference type="PANTHER" id="PTHR34755:SF2">
    <property type="entry name" value="SERINE_ARGININE REPETITIVE MATRIX PROTEIN 3"/>
    <property type="match status" value="1"/>
</dbReference>
<feature type="compositionally biased region" description="Basic residues" evidence="1">
    <location>
        <begin position="637"/>
        <end position="657"/>
    </location>
</feature>
<keyword evidence="5" id="KW-1185">Reference proteome</keyword>
<evidence type="ECO:0000259" key="3">
    <source>
        <dbReference type="Pfam" id="PF15230"/>
    </source>
</evidence>
<feature type="region of interest" description="Disordered" evidence="1">
    <location>
        <begin position="48"/>
        <end position="106"/>
    </location>
</feature>
<proteinExistence type="predicted"/>
<dbReference type="EMBL" id="JAFBMS010000006">
    <property type="protein sequence ID" value="KAG9351926.1"/>
    <property type="molecule type" value="Genomic_DNA"/>
</dbReference>
<sequence>MEHAEKEVASVQIERVVSAQTSPRESRHSLMSMALRCQSLQGGVTSRAEAMYDGARVPSPQDSANGFPPQPGASTSRPKSDDEEPKPEPVLVKKAHREILDHERKRRVELKCMELQEMMEEQGVHLKACHQEENALAPTTPAWLQDETTKRKSSSSPSPPPKKRKKKKSARRRSRFDSASPSRKEKKKKSGKKHKRDRSASGSRKKRRYRSPVDSPGRRSHRRGSCSSRSASVSSTGSLSKSPSRPSLKHRADGHKGCPSLSSASPSPTRTANPSSAVWQNGHRGDTRNGRDGGPNHYPGEKPQDALRLSAASPGGQTLLLPQPKEVQAYDASRGWSPGGRLSAPLGGEEGAVSLDEARQGPRRSPSPSSTKRRSRLRPPGQSAHSPAPSSDSTHSHGHEPPANKRSKNAQQKKTRGARSSKRRHRNRTQARHRSSSASPARHSGRRASGRKKSSTRSLRPRSSSWSSERSASGSASRSHSREHGSKTKSPHSRQNTSRYSTPTQSYQNDSRYSTPAQSYQNTFRYSTLAQSYQNDSRYSTPAQSYQNTFREKDSAHHTDSESRARRRSRSYSPIRKRRRDSPSFMEARRITSARKRPIPYYRPSPSSSSSLSSHSGSSRSRSRSYDSYSSYSRSPTRSRSRSPTRSRSRSRTRSPSRNHSYYSRSSSESPGF</sequence>
<feature type="compositionally biased region" description="Basic and acidic residues" evidence="1">
    <location>
        <begin position="550"/>
        <end position="564"/>
    </location>
</feature>
<feature type="domain" description="CWF21" evidence="2">
    <location>
        <begin position="100"/>
        <end position="124"/>
    </location>
</feature>
<dbReference type="InterPro" id="IPR013170">
    <property type="entry name" value="mRNA_splic_Cwf21_dom"/>
</dbReference>
<protein>
    <recommendedName>
        <fullName evidence="6">CWF21 domain-containing protein</fullName>
    </recommendedName>
</protein>
<feature type="compositionally biased region" description="Low complexity" evidence="1">
    <location>
        <begin position="225"/>
        <end position="246"/>
    </location>
</feature>
<dbReference type="GO" id="GO:0005634">
    <property type="term" value="C:nucleus"/>
    <property type="evidence" value="ECO:0007669"/>
    <property type="project" value="UniProtKB-ARBA"/>
</dbReference>
<name>A0A8T2PJH4_9TELE</name>
<gene>
    <name evidence="4" type="ORF">JZ751_023177</name>
</gene>
<dbReference type="Pfam" id="PF15230">
    <property type="entry name" value="SRRM_C"/>
    <property type="match status" value="1"/>
</dbReference>
<dbReference type="OrthoDB" id="10267305at2759"/>
<feature type="region of interest" description="Disordered" evidence="1">
    <location>
        <begin position="130"/>
        <end position="673"/>
    </location>
</feature>
<feature type="compositionally biased region" description="Basic residues" evidence="1">
    <location>
        <begin position="443"/>
        <end position="455"/>
    </location>
</feature>
<evidence type="ECO:0000259" key="2">
    <source>
        <dbReference type="Pfam" id="PF08312"/>
    </source>
</evidence>
<dbReference type="AlphaFoldDB" id="A0A8T2PJH4"/>
<accession>A0A8T2PJH4</accession>
<feature type="compositionally biased region" description="Low complexity" evidence="1">
    <location>
        <begin position="456"/>
        <end position="478"/>
    </location>
</feature>
<organism evidence="4 5">
    <name type="scientific">Albula glossodonta</name>
    <name type="common">roundjaw bonefish</name>
    <dbReference type="NCBI Taxonomy" id="121402"/>
    <lineage>
        <taxon>Eukaryota</taxon>
        <taxon>Metazoa</taxon>
        <taxon>Chordata</taxon>
        <taxon>Craniata</taxon>
        <taxon>Vertebrata</taxon>
        <taxon>Euteleostomi</taxon>
        <taxon>Actinopterygii</taxon>
        <taxon>Neopterygii</taxon>
        <taxon>Teleostei</taxon>
        <taxon>Albuliformes</taxon>
        <taxon>Albulidae</taxon>
        <taxon>Albula</taxon>
    </lineage>
</organism>
<dbReference type="InterPro" id="IPR029360">
    <property type="entry name" value="SRRM_C"/>
</dbReference>
<feature type="compositionally biased region" description="Basic residues" evidence="1">
    <location>
        <begin position="565"/>
        <end position="580"/>
    </location>
</feature>
<dbReference type="Proteomes" id="UP000824540">
    <property type="component" value="Unassembled WGS sequence"/>
</dbReference>
<evidence type="ECO:0008006" key="6">
    <source>
        <dbReference type="Google" id="ProtNLM"/>
    </source>
</evidence>
<evidence type="ECO:0000313" key="4">
    <source>
        <dbReference type="EMBL" id="KAG9351926.1"/>
    </source>
</evidence>
<dbReference type="GO" id="GO:0003729">
    <property type="term" value="F:mRNA binding"/>
    <property type="evidence" value="ECO:0007669"/>
    <property type="project" value="TreeGrafter"/>
</dbReference>
<feature type="compositionally biased region" description="Polar residues" evidence="1">
    <location>
        <begin position="493"/>
        <end position="549"/>
    </location>
</feature>